<dbReference type="AlphaFoldDB" id="A0A507C3K6"/>
<evidence type="ECO:0000313" key="3">
    <source>
        <dbReference type="Proteomes" id="UP000319731"/>
    </source>
</evidence>
<protein>
    <recommendedName>
        <fullName evidence="4">GLTSCR protein conserved domain-containing protein</fullName>
    </recommendedName>
</protein>
<proteinExistence type="predicted"/>
<gene>
    <name evidence="2" type="ORF">SmJEL517_g03214</name>
</gene>
<feature type="compositionally biased region" description="Polar residues" evidence="1">
    <location>
        <begin position="8"/>
        <end position="20"/>
    </location>
</feature>
<name>A0A507C3K6_9FUNG</name>
<reference evidence="2 3" key="1">
    <citation type="journal article" date="2019" name="Sci. Rep.">
        <title>Comparative genomics of chytrid fungi reveal insights into the obligate biotrophic and pathogenic lifestyle of Synchytrium endobioticum.</title>
        <authorList>
            <person name="van de Vossenberg B.T.L.H."/>
            <person name="Warris S."/>
            <person name="Nguyen H.D.T."/>
            <person name="van Gent-Pelzer M.P.E."/>
            <person name="Joly D.L."/>
            <person name="van de Geest H.C."/>
            <person name="Bonants P.J.M."/>
            <person name="Smith D.S."/>
            <person name="Levesque C.A."/>
            <person name="van der Lee T.A.J."/>
        </authorList>
    </citation>
    <scope>NUCLEOTIDE SEQUENCE [LARGE SCALE GENOMIC DNA]</scope>
    <source>
        <strain evidence="2 3">JEL517</strain>
    </source>
</reference>
<sequence length="96" mass="10777">MHQALNRDINSIQQPIPSQKKFTSYDDALSRLLSYHIAADTTLRDVPSLQSDEFLASRMDADRVKAALEPVYDKIMAVRNDAVKLKTTMPPPGQGY</sequence>
<accession>A0A507C3K6</accession>
<feature type="region of interest" description="Disordered" evidence="1">
    <location>
        <begin position="1"/>
        <end position="20"/>
    </location>
</feature>
<comment type="caution">
    <text evidence="2">The sequence shown here is derived from an EMBL/GenBank/DDBJ whole genome shotgun (WGS) entry which is preliminary data.</text>
</comment>
<evidence type="ECO:0008006" key="4">
    <source>
        <dbReference type="Google" id="ProtNLM"/>
    </source>
</evidence>
<dbReference type="Proteomes" id="UP000319731">
    <property type="component" value="Unassembled WGS sequence"/>
</dbReference>
<dbReference type="RefSeq" id="XP_031024893.1">
    <property type="nucleotide sequence ID" value="XM_031169142.1"/>
</dbReference>
<dbReference type="OrthoDB" id="2556847at2759"/>
<dbReference type="GeneID" id="42004439"/>
<dbReference type="EMBL" id="QEAO01000016">
    <property type="protein sequence ID" value="TPX34051.1"/>
    <property type="molecule type" value="Genomic_DNA"/>
</dbReference>
<evidence type="ECO:0000256" key="1">
    <source>
        <dbReference type="SAM" id="MobiDB-lite"/>
    </source>
</evidence>
<keyword evidence="3" id="KW-1185">Reference proteome</keyword>
<organism evidence="2 3">
    <name type="scientific">Synchytrium microbalum</name>
    <dbReference type="NCBI Taxonomy" id="1806994"/>
    <lineage>
        <taxon>Eukaryota</taxon>
        <taxon>Fungi</taxon>
        <taxon>Fungi incertae sedis</taxon>
        <taxon>Chytridiomycota</taxon>
        <taxon>Chytridiomycota incertae sedis</taxon>
        <taxon>Chytridiomycetes</taxon>
        <taxon>Synchytriales</taxon>
        <taxon>Synchytriaceae</taxon>
        <taxon>Synchytrium</taxon>
    </lineage>
</organism>
<evidence type="ECO:0000313" key="2">
    <source>
        <dbReference type="EMBL" id="TPX34051.1"/>
    </source>
</evidence>